<comment type="caution">
    <text evidence="2">The sequence shown here is derived from an EMBL/GenBank/DDBJ whole genome shotgun (WGS) entry which is preliminary data.</text>
</comment>
<evidence type="ECO:0008006" key="4">
    <source>
        <dbReference type="Google" id="ProtNLM"/>
    </source>
</evidence>
<sequence>MGENESMKLEKSKLLMPLLGVTTLGLLSVSTWADDNMQKRSQYDRKESTSTQHQNNNNSQFRQITPNAGPTVHNGADIFITASFIYWRAYQDGLNYATPAPFNAAWGFTDVESSAQAAIGTDWGPGFKIALGLDTSHDGWDVYAEYTWNSFAETSKIGYAPSTVATGATASKLLNPNDSSLFRSDDATANWKLRFNKIDLMLGRNFFLSQYLTMKPAVGFTGTWQHQNMTAKYTRRDTSFAPAGLTPAPTLNAYVKNELVLKQYGIGLRLGSDFAWYMTKQFSLYSNLFANLYWTDYTTQSNKETLHSPDNSLAKTYIDQSNDDHYAVKFAGEVELGIMWETYFCENDYHFAARLGWEMQNWVNWARFGNGATMHDGSLSFQGANVKFRFDF</sequence>
<dbReference type="InterPro" id="IPR007825">
    <property type="entry name" value="Major_OMP_Legionella"/>
</dbReference>
<proteinExistence type="predicted"/>
<evidence type="ECO:0000313" key="2">
    <source>
        <dbReference type="EMBL" id="PCI77853.1"/>
    </source>
</evidence>
<feature type="compositionally biased region" description="Basic and acidic residues" evidence="1">
    <location>
        <begin position="39"/>
        <end position="48"/>
    </location>
</feature>
<accession>A0A2A4X5H3</accession>
<evidence type="ECO:0000313" key="3">
    <source>
        <dbReference type="Proteomes" id="UP000218775"/>
    </source>
</evidence>
<name>A0A2A4X5H3_UNCAE</name>
<dbReference type="Pfam" id="PF05150">
    <property type="entry name" value="Legionella_OMP"/>
    <property type="match status" value="1"/>
</dbReference>
<dbReference type="Proteomes" id="UP000218775">
    <property type="component" value="Unassembled WGS sequence"/>
</dbReference>
<protein>
    <recommendedName>
        <fullName evidence="4">Protochlamydia outer membrane protein domain-containing protein</fullName>
    </recommendedName>
</protein>
<dbReference type="AlphaFoldDB" id="A0A2A4X5H3"/>
<feature type="compositionally biased region" description="Low complexity" evidence="1">
    <location>
        <begin position="49"/>
        <end position="60"/>
    </location>
</feature>
<organism evidence="2 3">
    <name type="scientific">Aerophobetes bacterium</name>
    <dbReference type="NCBI Taxonomy" id="2030807"/>
    <lineage>
        <taxon>Bacteria</taxon>
        <taxon>Candidatus Aerophobota</taxon>
    </lineage>
</organism>
<gene>
    <name evidence="2" type="ORF">COB21_02555</name>
</gene>
<feature type="region of interest" description="Disordered" evidence="1">
    <location>
        <begin position="39"/>
        <end position="69"/>
    </location>
</feature>
<reference evidence="3" key="1">
    <citation type="submission" date="2017-08" db="EMBL/GenBank/DDBJ databases">
        <title>A dynamic microbial community with high functional redundancy inhabits the cold, oxic subseafloor aquifer.</title>
        <authorList>
            <person name="Tully B.J."/>
            <person name="Wheat C.G."/>
            <person name="Glazer B.T."/>
            <person name="Huber J.A."/>
        </authorList>
    </citation>
    <scope>NUCLEOTIDE SEQUENCE [LARGE SCALE GENOMIC DNA]</scope>
</reference>
<dbReference type="EMBL" id="NVUK01000012">
    <property type="protein sequence ID" value="PCI77853.1"/>
    <property type="molecule type" value="Genomic_DNA"/>
</dbReference>
<evidence type="ECO:0000256" key="1">
    <source>
        <dbReference type="SAM" id="MobiDB-lite"/>
    </source>
</evidence>